<name>A0A507CAX6_9FUNG</name>
<reference evidence="2 3" key="1">
    <citation type="journal article" date="2019" name="Sci. Rep.">
        <title>Comparative genomics of chytrid fungi reveal insights into the obligate biotrophic and pathogenic lifestyle of Synchytrium endobioticum.</title>
        <authorList>
            <person name="van de Vossenberg B.T.L.H."/>
            <person name="Warris S."/>
            <person name="Nguyen H.D.T."/>
            <person name="van Gent-Pelzer M.P.E."/>
            <person name="Joly D.L."/>
            <person name="van de Geest H.C."/>
            <person name="Bonants P.J.M."/>
            <person name="Smith D.S."/>
            <person name="Levesque C.A."/>
            <person name="van der Lee T.A.J."/>
        </authorList>
    </citation>
    <scope>NUCLEOTIDE SEQUENCE [LARGE SCALE GENOMIC DNA]</scope>
    <source>
        <strain evidence="2 3">JEL517</strain>
    </source>
</reference>
<accession>A0A507CAX6</accession>
<dbReference type="AlphaFoldDB" id="A0A507CAX6"/>
<evidence type="ECO:0000256" key="1">
    <source>
        <dbReference type="SAM" id="MobiDB-lite"/>
    </source>
</evidence>
<dbReference type="RefSeq" id="XP_031026712.1">
    <property type="nucleotide sequence ID" value="XM_031167262.1"/>
</dbReference>
<dbReference type="Proteomes" id="UP000319731">
    <property type="component" value="Unassembled WGS sequence"/>
</dbReference>
<protein>
    <submittedName>
        <fullName evidence="2">Uncharacterized protein</fullName>
    </submittedName>
</protein>
<dbReference type="STRING" id="1806994.A0A507CAX6"/>
<comment type="caution">
    <text evidence="2">The sequence shown here is derived from an EMBL/GenBank/DDBJ whole genome shotgun (WGS) entry which is preliminary data.</text>
</comment>
<dbReference type="EMBL" id="QEAO01000004">
    <property type="protein sequence ID" value="TPX36498.1"/>
    <property type="molecule type" value="Genomic_DNA"/>
</dbReference>
<organism evidence="2 3">
    <name type="scientific">Synchytrium microbalum</name>
    <dbReference type="NCBI Taxonomy" id="1806994"/>
    <lineage>
        <taxon>Eukaryota</taxon>
        <taxon>Fungi</taxon>
        <taxon>Fungi incertae sedis</taxon>
        <taxon>Chytridiomycota</taxon>
        <taxon>Chytridiomycota incertae sedis</taxon>
        <taxon>Chytridiomycetes</taxon>
        <taxon>Synchytriales</taxon>
        <taxon>Synchytriaceae</taxon>
        <taxon>Synchytrium</taxon>
    </lineage>
</organism>
<evidence type="ECO:0000313" key="2">
    <source>
        <dbReference type="EMBL" id="TPX36498.1"/>
    </source>
</evidence>
<dbReference type="InterPro" id="IPR038781">
    <property type="entry name" value="C365.16-ike"/>
</dbReference>
<dbReference type="GO" id="GO:0005739">
    <property type="term" value="C:mitochondrion"/>
    <property type="evidence" value="ECO:0007669"/>
    <property type="project" value="TreeGrafter"/>
</dbReference>
<dbReference type="PANTHER" id="PTHR37845:SF1">
    <property type="entry name" value="SEQUENCE ORPHAN"/>
    <property type="match status" value="1"/>
</dbReference>
<dbReference type="PANTHER" id="PTHR37845">
    <property type="entry name" value="SEQUENCE ORPHAN"/>
    <property type="match status" value="1"/>
</dbReference>
<gene>
    <name evidence="2" type="ORF">SmJEL517_g01334</name>
</gene>
<proteinExistence type="predicted"/>
<evidence type="ECO:0000313" key="3">
    <source>
        <dbReference type="Proteomes" id="UP000319731"/>
    </source>
</evidence>
<feature type="region of interest" description="Disordered" evidence="1">
    <location>
        <begin position="1"/>
        <end position="20"/>
    </location>
</feature>
<keyword evidence="3" id="KW-1185">Reference proteome</keyword>
<sequence>MTSSPSFASMTPPVSMPSVVTAPKQSNQKIKQEPIEARLSLAGLLGLEWSAAIVTGALVAPAVTVIDKAIIANASGVKKLWPGLVEGFSTMLFKPLYFVRQPSFLFIWVAYAGTYVTANTIEGLYKRGSKDYAIPKFLGTSVSNITLTVMKDQAFTKWFGAVSPKPLPLTSYVLFASRDALTIGSSFTLPGPVSRQLQATFPGLEAAKADFWSQLLLPCAVQMISSPWHLLGLDLYNNPGNSVAQRVAFIKREYVGTSLGRMARMFPAYGLGGNFNMYLRNKLKAQAAKGL</sequence>
<dbReference type="OrthoDB" id="275936at2759"/>
<dbReference type="GeneID" id="42002559"/>